<accession>A0A4C1UL68</accession>
<keyword evidence="8" id="KW-1133">Transmembrane helix</keyword>
<evidence type="ECO:0000256" key="8">
    <source>
        <dbReference type="SAM" id="Phobius"/>
    </source>
</evidence>
<dbReference type="InterPro" id="IPR001356">
    <property type="entry name" value="HD"/>
</dbReference>
<comment type="subcellular location">
    <subcellularLocation>
        <location evidence="1 6 7">Nucleus</location>
    </subcellularLocation>
</comment>
<dbReference type="STRING" id="151549.A0A4C1UL68"/>
<dbReference type="SMART" id="SM00389">
    <property type="entry name" value="HOX"/>
    <property type="match status" value="1"/>
</dbReference>
<dbReference type="PROSITE" id="PS50071">
    <property type="entry name" value="HOMEOBOX_2"/>
    <property type="match status" value="1"/>
</dbReference>
<dbReference type="CDD" id="cd00086">
    <property type="entry name" value="homeodomain"/>
    <property type="match status" value="1"/>
</dbReference>
<keyword evidence="8" id="KW-0812">Transmembrane</keyword>
<gene>
    <name evidence="10" type="primary">oc</name>
    <name evidence="10" type="ORF">EVAR_16492_1</name>
</gene>
<dbReference type="PANTHER" id="PTHR45793">
    <property type="entry name" value="HOMEOBOX PROTEIN"/>
    <property type="match status" value="1"/>
</dbReference>
<dbReference type="PANTHER" id="PTHR45793:SF5">
    <property type="entry name" value="HOMEOTIC PROTEIN OCELLILESS"/>
    <property type="match status" value="1"/>
</dbReference>
<evidence type="ECO:0000313" key="10">
    <source>
        <dbReference type="EMBL" id="GBP26910.1"/>
    </source>
</evidence>
<dbReference type="InterPro" id="IPR009057">
    <property type="entry name" value="Homeodomain-like_sf"/>
</dbReference>
<keyword evidence="4 6" id="KW-0371">Homeobox</keyword>
<keyword evidence="5 6" id="KW-0539">Nucleus</keyword>
<keyword evidence="8" id="KW-0472">Membrane</keyword>
<comment type="caution">
    <text evidence="10">The sequence shown here is derived from an EMBL/GenBank/DDBJ whole genome shotgun (WGS) entry which is preliminary data.</text>
</comment>
<evidence type="ECO:0000256" key="3">
    <source>
        <dbReference type="ARBA" id="ARBA00023125"/>
    </source>
</evidence>
<feature type="DNA-binding region" description="Homeobox" evidence="6">
    <location>
        <begin position="128"/>
        <end position="174"/>
    </location>
</feature>
<dbReference type="SUPFAM" id="SSF46689">
    <property type="entry name" value="Homeodomain-like"/>
    <property type="match status" value="1"/>
</dbReference>
<reference evidence="10 11" key="1">
    <citation type="journal article" date="2019" name="Commun. Biol.">
        <title>The bagworm genome reveals a unique fibroin gene that provides high tensile strength.</title>
        <authorList>
            <person name="Kono N."/>
            <person name="Nakamura H."/>
            <person name="Ohtoshi R."/>
            <person name="Tomita M."/>
            <person name="Numata K."/>
            <person name="Arakawa K."/>
        </authorList>
    </citation>
    <scope>NUCLEOTIDE SEQUENCE [LARGE SCALE GENOMIC DNA]</scope>
</reference>
<organism evidence="10 11">
    <name type="scientific">Eumeta variegata</name>
    <name type="common">Bagworm moth</name>
    <name type="synonym">Eumeta japonica</name>
    <dbReference type="NCBI Taxonomy" id="151549"/>
    <lineage>
        <taxon>Eukaryota</taxon>
        <taxon>Metazoa</taxon>
        <taxon>Ecdysozoa</taxon>
        <taxon>Arthropoda</taxon>
        <taxon>Hexapoda</taxon>
        <taxon>Insecta</taxon>
        <taxon>Pterygota</taxon>
        <taxon>Neoptera</taxon>
        <taxon>Endopterygota</taxon>
        <taxon>Lepidoptera</taxon>
        <taxon>Glossata</taxon>
        <taxon>Ditrysia</taxon>
        <taxon>Tineoidea</taxon>
        <taxon>Psychidae</taxon>
        <taxon>Oiketicinae</taxon>
        <taxon>Eumeta</taxon>
    </lineage>
</organism>
<keyword evidence="2" id="KW-0217">Developmental protein</keyword>
<evidence type="ECO:0000313" key="11">
    <source>
        <dbReference type="Proteomes" id="UP000299102"/>
    </source>
</evidence>
<feature type="transmembrane region" description="Helical" evidence="8">
    <location>
        <begin position="180"/>
        <end position="201"/>
    </location>
</feature>
<dbReference type="Proteomes" id="UP000299102">
    <property type="component" value="Unassembled WGS sequence"/>
</dbReference>
<proteinExistence type="predicted"/>
<dbReference type="GO" id="GO:0005634">
    <property type="term" value="C:nucleus"/>
    <property type="evidence" value="ECO:0007669"/>
    <property type="project" value="UniProtKB-SubCell"/>
</dbReference>
<dbReference type="EMBL" id="BGZK01000186">
    <property type="protein sequence ID" value="GBP26910.1"/>
    <property type="molecule type" value="Genomic_DNA"/>
</dbReference>
<dbReference type="OrthoDB" id="6159439at2759"/>
<dbReference type="Pfam" id="PF00046">
    <property type="entry name" value="Homeodomain"/>
    <property type="match status" value="1"/>
</dbReference>
<feature type="domain" description="Homeobox" evidence="9">
    <location>
        <begin position="126"/>
        <end position="173"/>
    </location>
</feature>
<evidence type="ECO:0000256" key="7">
    <source>
        <dbReference type="RuleBase" id="RU000682"/>
    </source>
</evidence>
<dbReference type="AlphaFoldDB" id="A0A4C1UL68"/>
<evidence type="ECO:0000259" key="9">
    <source>
        <dbReference type="PROSITE" id="PS50071"/>
    </source>
</evidence>
<evidence type="ECO:0000256" key="2">
    <source>
        <dbReference type="ARBA" id="ARBA00022473"/>
    </source>
</evidence>
<dbReference type="GO" id="GO:0000981">
    <property type="term" value="F:DNA-binding transcription factor activity, RNA polymerase II-specific"/>
    <property type="evidence" value="ECO:0007669"/>
    <property type="project" value="TreeGrafter"/>
</dbReference>
<dbReference type="GO" id="GO:0000978">
    <property type="term" value="F:RNA polymerase II cis-regulatory region sequence-specific DNA binding"/>
    <property type="evidence" value="ECO:0007669"/>
    <property type="project" value="TreeGrafter"/>
</dbReference>
<dbReference type="Gene3D" id="1.10.10.60">
    <property type="entry name" value="Homeodomain-like"/>
    <property type="match status" value="1"/>
</dbReference>
<protein>
    <submittedName>
        <fullName evidence="10">Homeotic protein ocelliless</fullName>
    </submittedName>
</protein>
<keyword evidence="3 6" id="KW-0238">DNA-binding</keyword>
<sequence>MAGRDRKQALPAVALSEIRREDKIENVRRKKLKKKQPCHRGLVGHCVGYKATKRIRPALSRYPPSSLKKDRYRSIYFHFSMDRYNGLTFYPNVKFRFEFELTAVRDVPTYTYTCVATNRELRVNPRKQRRERTTFTRAQLDVLEALFGKTRYPDIFMREEVALKINLPESRVQKREICSVYLPVYTWLQVAAAVIIVAAYCNKV</sequence>
<keyword evidence="11" id="KW-1185">Reference proteome</keyword>
<evidence type="ECO:0000256" key="6">
    <source>
        <dbReference type="PROSITE-ProRule" id="PRU00108"/>
    </source>
</evidence>
<name>A0A4C1UL68_EUMVA</name>
<evidence type="ECO:0000256" key="5">
    <source>
        <dbReference type="ARBA" id="ARBA00023242"/>
    </source>
</evidence>
<evidence type="ECO:0000256" key="4">
    <source>
        <dbReference type="ARBA" id="ARBA00023155"/>
    </source>
</evidence>
<evidence type="ECO:0000256" key="1">
    <source>
        <dbReference type="ARBA" id="ARBA00004123"/>
    </source>
</evidence>